<evidence type="ECO:0000313" key="3">
    <source>
        <dbReference type="EMBL" id="OOZ36743.1"/>
    </source>
</evidence>
<proteinExistence type="predicted"/>
<sequence>MNTYYIEYILMKFRWGKKSFGEREMGCQANNDVVISMGIWLRRALLITPVVLIIYWWIGEAHEIYGDEATHISLAVKLYKTIVSDGLLSAITFDQRYPPLFYFLSGPFINVASDSLLGGRVFVGIIWLLGLALIYQIIDRLTAEKWIATTIVLLLVGFAPFVEIGRFYLVEGILIVAILAFIYASEELFIQPSAKYLVILMWLLSVGSLVKFNYLLYVFPVIISLLFCLLMNNTLRSEISHCISQNRNKILFSIPLVFFVPIYWYAYQILISKSAVSGLSGMLSSGHLVAQSTAINVASQVLEYYLLNFKVIILVCGLAFFGLLLNKAANLFSSPRVEGGGRETSRSQQLHNFVFITSVIGIILIPVVLSLIGLGGERRWHLEYIYFVLLISVLFSNIHKLMIRQMLYGITYCIIIVLIVNQWISPSYRYIDFNYHVTDWIGRPDSTPVGANDIARKIALDWESQSDYDDQLSLFFFYHEHRGSHFLSVAHYLEKLLPGTYITTDAGAFFNRPIRLEQVLNSDYLIIRELPSVSRHDDDETKMYFEWFAHSHQFFKKNTINLGTIKGRHGVYKILKIDMEKMICGEVGQQIAFLSSLSSSVDWKNYYGELKKELTLFRVCEKYEIIKSISPLFKTAKGWGAGYAKAKGRDIGVVVGPGSDNPNVFAQKIYINPGEKMKIVARASSVNAQKMQGRLQINWFDKNDKYISSSIKIIDVTPDELAYVYYVSAPSNSVTGLLYVTPHGPGDVVRYTEMRILGKSEITGQLNGS</sequence>
<evidence type="ECO:0000259" key="2">
    <source>
        <dbReference type="Pfam" id="PF13231"/>
    </source>
</evidence>
<feature type="transmembrane region" description="Helical" evidence="1">
    <location>
        <begin position="311"/>
        <end position="332"/>
    </location>
</feature>
<feature type="transmembrane region" description="Helical" evidence="1">
    <location>
        <begin position="117"/>
        <end position="138"/>
    </location>
</feature>
<feature type="transmembrane region" description="Helical" evidence="1">
    <location>
        <begin position="40"/>
        <end position="58"/>
    </location>
</feature>
<accession>A0A1T2KV56</accession>
<feature type="transmembrane region" description="Helical" evidence="1">
    <location>
        <begin position="353"/>
        <end position="374"/>
    </location>
</feature>
<dbReference type="InterPro" id="IPR038731">
    <property type="entry name" value="RgtA/B/C-like"/>
</dbReference>
<evidence type="ECO:0000256" key="1">
    <source>
        <dbReference type="SAM" id="Phobius"/>
    </source>
</evidence>
<dbReference type="Pfam" id="PF13231">
    <property type="entry name" value="PMT_2"/>
    <property type="match status" value="1"/>
</dbReference>
<reference evidence="3 4" key="1">
    <citation type="submission" date="2016-11" db="EMBL/GenBank/DDBJ databases">
        <title>Mixed transmission modes and dynamic genome evolution in an obligate animal-bacterial symbiosis.</title>
        <authorList>
            <person name="Russell S.L."/>
            <person name="Corbett-Detig R.B."/>
            <person name="Cavanaugh C.M."/>
        </authorList>
    </citation>
    <scope>NUCLEOTIDE SEQUENCE [LARGE SCALE GENOMIC DNA]</scope>
    <source>
        <strain evidence="3">Se-Cadez</strain>
    </source>
</reference>
<dbReference type="AlphaFoldDB" id="A0A1T2KV56"/>
<feature type="transmembrane region" description="Helical" evidence="1">
    <location>
        <begin position="380"/>
        <end position="399"/>
    </location>
</feature>
<keyword evidence="4" id="KW-1185">Reference proteome</keyword>
<feature type="transmembrane region" description="Helical" evidence="1">
    <location>
        <begin position="167"/>
        <end position="184"/>
    </location>
</feature>
<feature type="domain" description="Glycosyltransferase RgtA/B/C/D-like" evidence="2">
    <location>
        <begin position="98"/>
        <end position="242"/>
    </location>
</feature>
<dbReference type="EMBL" id="MPRJ01000027">
    <property type="protein sequence ID" value="OOZ36743.1"/>
    <property type="molecule type" value="Genomic_DNA"/>
</dbReference>
<dbReference type="Proteomes" id="UP000190896">
    <property type="component" value="Unassembled WGS sequence"/>
</dbReference>
<feature type="transmembrane region" description="Helical" evidence="1">
    <location>
        <begin position="406"/>
        <end position="424"/>
    </location>
</feature>
<evidence type="ECO:0000313" key="4">
    <source>
        <dbReference type="Proteomes" id="UP000190896"/>
    </source>
</evidence>
<keyword evidence="1" id="KW-1133">Transmembrane helix</keyword>
<gene>
    <name evidence="3" type="ORF">BOW51_05580</name>
</gene>
<dbReference type="RefSeq" id="WP_078486606.1">
    <property type="nucleotide sequence ID" value="NZ_MPRJ01000027.1"/>
</dbReference>
<feature type="transmembrane region" description="Helical" evidence="1">
    <location>
        <begin position="247"/>
        <end position="266"/>
    </location>
</feature>
<feature type="transmembrane region" description="Helical" evidence="1">
    <location>
        <begin position="196"/>
        <end position="212"/>
    </location>
</feature>
<protein>
    <recommendedName>
        <fullName evidence="2">Glycosyltransferase RgtA/B/C/D-like domain-containing protein</fullName>
    </recommendedName>
</protein>
<name>A0A1T2KV56_9GAMM</name>
<keyword evidence="1" id="KW-0472">Membrane</keyword>
<keyword evidence="1" id="KW-0812">Transmembrane</keyword>
<organism evidence="3 4">
    <name type="scientific">Solemya velesiana gill symbiont</name>
    <dbReference type="NCBI Taxonomy" id="1918948"/>
    <lineage>
        <taxon>Bacteria</taxon>
        <taxon>Pseudomonadati</taxon>
        <taxon>Pseudomonadota</taxon>
        <taxon>Gammaproteobacteria</taxon>
        <taxon>sulfur-oxidizing symbionts</taxon>
    </lineage>
</organism>
<comment type="caution">
    <text evidence="3">The sequence shown here is derived from an EMBL/GenBank/DDBJ whole genome shotgun (WGS) entry which is preliminary data.</text>
</comment>